<keyword evidence="2 3" id="KW-0949">S-adenosyl-L-methionine</keyword>
<feature type="binding site" evidence="3">
    <location>
        <position position="44"/>
    </location>
    <ligand>
        <name>S-adenosyl-L-methionine</name>
        <dbReference type="ChEBI" id="CHEBI:59789"/>
    </ligand>
</feature>
<dbReference type="CDD" id="cd02440">
    <property type="entry name" value="AdoMet_MTases"/>
    <property type="match status" value="1"/>
</dbReference>
<dbReference type="EC" id="2.1.3.-" evidence="3"/>
<dbReference type="GO" id="GO:0016740">
    <property type="term" value="F:transferase activity"/>
    <property type="evidence" value="ECO:0007669"/>
    <property type="project" value="UniProtKB-KW"/>
</dbReference>
<dbReference type="InterPro" id="IPR029063">
    <property type="entry name" value="SAM-dependent_MTases_sf"/>
</dbReference>
<dbReference type="PANTHER" id="PTHR43861">
    <property type="entry name" value="TRANS-ACONITATE 2-METHYLTRANSFERASE-RELATED"/>
    <property type="match status" value="1"/>
</dbReference>
<feature type="domain" description="Methyltransferase" evidence="4">
    <location>
        <begin position="67"/>
        <end position="164"/>
    </location>
</feature>
<keyword evidence="1 3" id="KW-0808">Transferase</keyword>
<comment type="catalytic activity">
    <reaction evidence="3">
        <text>prephenate + S-adenosyl-L-methionine = carboxy-S-adenosyl-L-methionine + 3-phenylpyruvate + H2O</text>
        <dbReference type="Rhea" id="RHEA:51692"/>
        <dbReference type="ChEBI" id="CHEBI:15377"/>
        <dbReference type="ChEBI" id="CHEBI:18005"/>
        <dbReference type="ChEBI" id="CHEBI:29934"/>
        <dbReference type="ChEBI" id="CHEBI:59789"/>
        <dbReference type="ChEBI" id="CHEBI:134278"/>
    </reaction>
</comment>
<dbReference type="InterPro" id="IPR041698">
    <property type="entry name" value="Methyltransf_25"/>
</dbReference>
<accession>A0ABU4UHM7</accession>
<organism evidence="5 6">
    <name type="scientific">Methylomonas defluvii</name>
    <dbReference type="NCBI Taxonomy" id="3045149"/>
    <lineage>
        <taxon>Bacteria</taxon>
        <taxon>Pseudomonadati</taxon>
        <taxon>Pseudomonadota</taxon>
        <taxon>Gammaproteobacteria</taxon>
        <taxon>Methylococcales</taxon>
        <taxon>Methylococcaceae</taxon>
        <taxon>Methylomonas</taxon>
    </lineage>
</organism>
<dbReference type="PANTHER" id="PTHR43861:SF2">
    <property type="entry name" value="CARBOXY-S-ADENOSYL-L-METHIONINE SYNTHASE"/>
    <property type="match status" value="1"/>
</dbReference>
<dbReference type="SUPFAM" id="SSF53335">
    <property type="entry name" value="S-adenosyl-L-methionine-dependent methyltransferases"/>
    <property type="match status" value="1"/>
</dbReference>
<dbReference type="Proteomes" id="UP001284537">
    <property type="component" value="Unassembled WGS sequence"/>
</dbReference>
<dbReference type="InterPro" id="IPR005271">
    <property type="entry name" value="CmoA"/>
</dbReference>
<proteinExistence type="inferred from homology"/>
<name>A0ABU4UHM7_9GAMM</name>
<feature type="binding site" evidence="3">
    <location>
        <position position="138"/>
    </location>
    <ligand>
        <name>S-adenosyl-L-methionine</name>
        <dbReference type="ChEBI" id="CHEBI:59789"/>
    </ligand>
</feature>
<sequence length="248" mass="27092">MTISMQSAKDSLYASPLGEINAFAFDETVVKVFPDMIQRSVPGYNTIISAIGLLAARFAKEDSVCYDLGCSLGAATLAMHQQITTKNCRIVAVDCSAAMVEQCRQNLAVASGGGAEIEILCADVRDIVISNASVVVLNFTLQFIPLADRQAFLTTIYQGLLPGGILILSEKLAFDDAQQQALQIDMHHLFKKAQGYSELEISQKRSALENVLIPETFIAHQQRLKLAGFASAEVWFQYFNFASMIALK</sequence>
<dbReference type="Gene3D" id="3.40.50.150">
    <property type="entry name" value="Vaccinia Virus protein VP39"/>
    <property type="match status" value="1"/>
</dbReference>
<dbReference type="RefSeq" id="WP_319962266.1">
    <property type="nucleotide sequence ID" value="NZ_JAXARY010000016.1"/>
</dbReference>
<evidence type="ECO:0000256" key="2">
    <source>
        <dbReference type="ARBA" id="ARBA00022691"/>
    </source>
</evidence>
<evidence type="ECO:0000256" key="3">
    <source>
        <dbReference type="HAMAP-Rule" id="MF_01589"/>
    </source>
</evidence>
<comment type="caution">
    <text evidence="3">Lacks conserved residue(s) required for the propagation of feature annotation.</text>
</comment>
<dbReference type="HAMAP" id="MF_01589">
    <property type="entry name" value="Cx_SAM_synthase"/>
    <property type="match status" value="1"/>
</dbReference>
<evidence type="ECO:0000313" key="6">
    <source>
        <dbReference type="Proteomes" id="UP001284537"/>
    </source>
</evidence>
<evidence type="ECO:0000256" key="1">
    <source>
        <dbReference type="ARBA" id="ARBA00022679"/>
    </source>
</evidence>
<dbReference type="NCBIfam" id="TIGR00740">
    <property type="entry name" value="carboxy-S-adenosyl-L-methionine synthase CmoA"/>
    <property type="match status" value="1"/>
</dbReference>
<comment type="subunit">
    <text evidence="3">Homodimer.</text>
</comment>
<feature type="binding site" evidence="3">
    <location>
        <position position="205"/>
    </location>
    <ligand>
        <name>S-adenosyl-L-methionine</name>
        <dbReference type="ChEBI" id="CHEBI:59789"/>
    </ligand>
</feature>
<comment type="function">
    <text evidence="3">Catalyzes the conversion of S-adenosyl-L-methionine (SAM) to carboxy-S-adenosyl-L-methionine (Cx-SAM).</text>
</comment>
<evidence type="ECO:0000313" key="5">
    <source>
        <dbReference type="EMBL" id="MDX8128880.1"/>
    </source>
</evidence>
<protein>
    <recommendedName>
        <fullName evidence="3">Carboxy-S-adenosyl-L-methionine synthase</fullName>
        <shortName evidence="3">Cx-SAM synthase</shortName>
        <ecNumber evidence="3">2.1.3.-</ecNumber>
    </recommendedName>
</protein>
<dbReference type="PIRSF" id="PIRSF006325">
    <property type="entry name" value="MeTrfase_bac"/>
    <property type="match status" value="1"/>
</dbReference>
<dbReference type="EMBL" id="JAXARY010000016">
    <property type="protein sequence ID" value="MDX8128880.1"/>
    <property type="molecule type" value="Genomic_DNA"/>
</dbReference>
<dbReference type="NCBIfam" id="NF011995">
    <property type="entry name" value="PRK15451.1"/>
    <property type="match status" value="1"/>
</dbReference>
<comment type="similarity">
    <text evidence="3">Belongs to the class I-like SAM-binding methyltransferase superfamily. Cx-SAM synthase family.</text>
</comment>
<gene>
    <name evidence="3 5" type="primary">cmoA</name>
    <name evidence="5" type="ORF">QLH52_16400</name>
</gene>
<keyword evidence="6" id="KW-1185">Reference proteome</keyword>
<evidence type="ECO:0000259" key="4">
    <source>
        <dbReference type="Pfam" id="PF13649"/>
    </source>
</evidence>
<comment type="caution">
    <text evidence="5">The sequence shown here is derived from an EMBL/GenBank/DDBJ whole genome shotgun (WGS) entry which is preliminary data.</text>
</comment>
<feature type="binding site" evidence="3">
    <location>
        <begin position="69"/>
        <end position="71"/>
    </location>
    <ligand>
        <name>S-adenosyl-L-methionine</name>
        <dbReference type="ChEBI" id="CHEBI:59789"/>
    </ligand>
</feature>
<feature type="binding site" evidence="3">
    <location>
        <begin position="123"/>
        <end position="124"/>
    </location>
    <ligand>
        <name>S-adenosyl-L-methionine</name>
        <dbReference type="ChEBI" id="CHEBI:59789"/>
    </ligand>
</feature>
<reference evidence="5 6" key="1">
    <citation type="submission" date="2023-11" db="EMBL/GenBank/DDBJ databases">
        <authorList>
            <person name="Ouyang M.-Y."/>
        </authorList>
    </citation>
    <scope>NUCLEOTIDE SEQUENCE [LARGE SCALE GENOMIC DNA]</scope>
    <source>
        <strain evidence="5 6">OY6</strain>
    </source>
</reference>
<dbReference type="Pfam" id="PF13649">
    <property type="entry name" value="Methyltransf_25"/>
    <property type="match status" value="1"/>
</dbReference>